<name>A0AAW4KUA2_VIBCL</name>
<dbReference type="Pfam" id="PF01011">
    <property type="entry name" value="PQQ"/>
    <property type="match status" value="1"/>
</dbReference>
<dbReference type="Gene3D" id="2.140.10.10">
    <property type="entry name" value="Quinoprotein alcohol dehydrogenase-like superfamily"/>
    <property type="match status" value="1"/>
</dbReference>
<sequence length="75" mass="7785">MAYFDASAPIAQPTQPNSSPILAASVPAGAQCQRRLLTNTIDARLIAVDADTGKFCEDFGTHGQVDLKAGLGNVP</sequence>
<evidence type="ECO:0000313" key="3">
    <source>
        <dbReference type="EMBL" id="MBS7675426.1"/>
    </source>
</evidence>
<evidence type="ECO:0000256" key="1">
    <source>
        <dbReference type="SAM" id="MobiDB-lite"/>
    </source>
</evidence>
<comment type="caution">
    <text evidence="3">The sequence shown here is derived from an EMBL/GenBank/DDBJ whole genome shotgun (WGS) entry which is preliminary data.</text>
</comment>
<proteinExistence type="predicted"/>
<dbReference type="EMBL" id="JAHBND010000777">
    <property type="protein sequence ID" value="MBS7675426.1"/>
    <property type="molecule type" value="Genomic_DNA"/>
</dbReference>
<reference evidence="3" key="2">
    <citation type="submission" date="2023-08" db="EMBL/GenBank/DDBJ databases">
        <title>Vibrio cholerae Outbreaks in Tanzania Exemplify Founder Flush: Simultaneous Increases in Population Size and Genetic Diversity.</title>
        <authorList>
            <person name="Debes A.K."/>
            <person name="Mohammed A."/>
            <person name="Maseke I."/>
            <person name="Almeida M."/>
            <person name="Li S."/>
            <person name="Matimba H."/>
            <person name="Joachim A."/>
            <person name="Mizinduko M."/>
            <person name="Nyanga S."/>
            <person name="Kelly M."/>
            <person name="Kachwamba Y."/>
            <person name="Schaffer A.M."/>
            <person name="Nyanga A.S."/>
            <person name="Mghamba J."/>
            <person name="Mosha F.S."/>
            <person name="Sack D.A."/>
            <person name="Stine O.C."/>
        </authorList>
    </citation>
    <scope>NUCLEOTIDE SEQUENCE</scope>
    <source>
        <strain evidence="3">TDS0091212</strain>
    </source>
</reference>
<reference evidence="3" key="1">
    <citation type="submission" date="2021-05" db="EMBL/GenBank/DDBJ databases">
        <authorList>
            <person name="Stine C."/>
        </authorList>
    </citation>
    <scope>NUCLEOTIDE SEQUENCE</scope>
    <source>
        <strain evidence="3">TDS0091212</strain>
    </source>
</reference>
<dbReference type="RefSeq" id="WP_213421273.1">
    <property type="nucleotide sequence ID" value="NZ_JAHBND010000777.1"/>
</dbReference>
<dbReference type="InterPro" id="IPR002372">
    <property type="entry name" value="PQQ_rpt_dom"/>
</dbReference>
<evidence type="ECO:0000313" key="4">
    <source>
        <dbReference type="Proteomes" id="UP001196338"/>
    </source>
</evidence>
<feature type="region of interest" description="Disordered" evidence="1">
    <location>
        <begin position="1"/>
        <end position="22"/>
    </location>
</feature>
<organism evidence="3 4">
    <name type="scientific">Vibrio cholerae</name>
    <dbReference type="NCBI Taxonomy" id="666"/>
    <lineage>
        <taxon>Bacteria</taxon>
        <taxon>Pseudomonadati</taxon>
        <taxon>Pseudomonadota</taxon>
        <taxon>Gammaproteobacteria</taxon>
        <taxon>Vibrionales</taxon>
        <taxon>Vibrionaceae</taxon>
        <taxon>Vibrio</taxon>
    </lineage>
</organism>
<dbReference type="AlphaFoldDB" id="A0AAW4KUA2"/>
<gene>
    <name evidence="3" type="ORF">KIN13_18630</name>
</gene>
<feature type="non-terminal residue" evidence="3">
    <location>
        <position position="75"/>
    </location>
</feature>
<accession>A0AAW4KUA2</accession>
<feature type="domain" description="Pyrrolo-quinoline quinone repeat" evidence="2">
    <location>
        <begin position="29"/>
        <end position="73"/>
    </location>
</feature>
<dbReference type="InterPro" id="IPR011047">
    <property type="entry name" value="Quinoprotein_ADH-like_sf"/>
</dbReference>
<evidence type="ECO:0000259" key="2">
    <source>
        <dbReference type="Pfam" id="PF01011"/>
    </source>
</evidence>
<dbReference type="Proteomes" id="UP001196338">
    <property type="component" value="Unassembled WGS sequence"/>
</dbReference>
<dbReference type="SUPFAM" id="SSF50998">
    <property type="entry name" value="Quinoprotein alcohol dehydrogenase-like"/>
    <property type="match status" value="1"/>
</dbReference>
<protein>
    <recommendedName>
        <fullName evidence="2">Pyrrolo-quinoline quinone repeat domain-containing protein</fullName>
    </recommendedName>
</protein>